<evidence type="ECO:0000313" key="6">
    <source>
        <dbReference type="Proteomes" id="UP000542210"/>
    </source>
</evidence>
<dbReference type="Pfam" id="PF00285">
    <property type="entry name" value="Citrate_synt"/>
    <property type="match status" value="1"/>
</dbReference>
<comment type="similarity">
    <text evidence="2">Belongs to the citrate synthase family.</text>
</comment>
<dbReference type="EC" id="2.3.3.16" evidence="3"/>
<comment type="pathway">
    <text evidence="1">Carbohydrate metabolism; tricarboxylic acid cycle.</text>
</comment>
<dbReference type="PANTHER" id="PTHR11739">
    <property type="entry name" value="CITRATE SYNTHASE"/>
    <property type="match status" value="1"/>
</dbReference>
<dbReference type="PANTHER" id="PTHR11739:SF4">
    <property type="entry name" value="CITRATE SYNTHASE, PEROXISOMAL"/>
    <property type="match status" value="1"/>
</dbReference>
<proteinExistence type="inferred from homology"/>
<gene>
    <name evidence="5" type="ORF">BJ982_000936</name>
</gene>
<keyword evidence="5" id="KW-0012">Acyltransferase</keyword>
<keyword evidence="4 5" id="KW-0808">Transferase</keyword>
<evidence type="ECO:0000256" key="1">
    <source>
        <dbReference type="ARBA" id="ARBA00005163"/>
    </source>
</evidence>
<accession>A0A7W7D338</accession>
<dbReference type="SUPFAM" id="SSF48256">
    <property type="entry name" value="Citrate synthase"/>
    <property type="match status" value="1"/>
</dbReference>
<dbReference type="GO" id="GO:0036440">
    <property type="term" value="F:citrate synthase activity"/>
    <property type="evidence" value="ECO:0007669"/>
    <property type="project" value="UniProtKB-EC"/>
</dbReference>
<dbReference type="UniPathway" id="UPA00223"/>
<dbReference type="GO" id="GO:0006099">
    <property type="term" value="P:tricarboxylic acid cycle"/>
    <property type="evidence" value="ECO:0007669"/>
    <property type="project" value="UniProtKB-UniPathway"/>
</dbReference>
<dbReference type="Gene3D" id="1.10.230.10">
    <property type="entry name" value="Cytochrome P450-Terp, domain 2"/>
    <property type="match status" value="1"/>
</dbReference>
<dbReference type="Gene3D" id="1.10.580.10">
    <property type="entry name" value="Citrate Synthase, domain 1"/>
    <property type="match status" value="1"/>
</dbReference>
<organism evidence="5 6">
    <name type="scientific">Sphaerisporangium siamense</name>
    <dbReference type="NCBI Taxonomy" id="795645"/>
    <lineage>
        <taxon>Bacteria</taxon>
        <taxon>Bacillati</taxon>
        <taxon>Actinomycetota</taxon>
        <taxon>Actinomycetes</taxon>
        <taxon>Streptosporangiales</taxon>
        <taxon>Streptosporangiaceae</taxon>
        <taxon>Sphaerisporangium</taxon>
    </lineage>
</organism>
<reference evidence="5 6" key="1">
    <citation type="submission" date="2020-08" db="EMBL/GenBank/DDBJ databases">
        <title>Sequencing the genomes of 1000 actinobacteria strains.</title>
        <authorList>
            <person name="Klenk H.-P."/>
        </authorList>
    </citation>
    <scope>NUCLEOTIDE SEQUENCE [LARGE SCALE GENOMIC DNA]</scope>
    <source>
        <strain evidence="5 6">DSM 45784</strain>
    </source>
</reference>
<dbReference type="InterPro" id="IPR016142">
    <property type="entry name" value="Citrate_synth-like_lrg_a-sub"/>
</dbReference>
<dbReference type="AlphaFoldDB" id="A0A7W7D338"/>
<dbReference type="GO" id="GO:0005829">
    <property type="term" value="C:cytosol"/>
    <property type="evidence" value="ECO:0007669"/>
    <property type="project" value="TreeGrafter"/>
</dbReference>
<name>A0A7W7D338_9ACTN</name>
<dbReference type="CDD" id="cd06100">
    <property type="entry name" value="CCL_ACL-C"/>
    <property type="match status" value="1"/>
</dbReference>
<sequence>MSGRSVPLEIGTAVGAANEHHVRVRGLDLVDDLIGELTYTEVALLAVTGRRPTPAEAKVVDAVLVSLLDHGLTPSALAARLTFWVAPEAIQGAVAAGLLGAGSVLLGSMEGCGRLLTDVAGDVAAGDAAGDAVDARLRAIVDAGERIPGLGHSLHRDGDPRAGKLLAVARAQKVAARHVEHLELVVERAAALTGKPLPLNATGAAAALLLEAGVPWRLHRGFALMSRTAGLVAHIGEELESPVTPAVRAALRAASRIEPEV</sequence>
<dbReference type="Proteomes" id="UP000542210">
    <property type="component" value="Unassembled WGS sequence"/>
</dbReference>
<comment type="caution">
    <text evidence="5">The sequence shown here is derived from an EMBL/GenBank/DDBJ whole genome shotgun (WGS) entry which is preliminary data.</text>
</comment>
<dbReference type="RefSeq" id="WP_203959504.1">
    <property type="nucleotide sequence ID" value="NZ_BOOV01000051.1"/>
</dbReference>
<dbReference type="InterPro" id="IPR016143">
    <property type="entry name" value="Citrate_synth-like_sm_a-sub"/>
</dbReference>
<dbReference type="NCBIfam" id="NF004868">
    <property type="entry name" value="PRK06224.1-5"/>
    <property type="match status" value="1"/>
</dbReference>
<dbReference type="InterPro" id="IPR036969">
    <property type="entry name" value="Citrate_synthase_sf"/>
</dbReference>
<keyword evidence="6" id="KW-1185">Reference proteome</keyword>
<dbReference type="GO" id="GO:0005975">
    <property type="term" value="P:carbohydrate metabolic process"/>
    <property type="evidence" value="ECO:0007669"/>
    <property type="project" value="TreeGrafter"/>
</dbReference>
<dbReference type="EMBL" id="JACHND010000001">
    <property type="protein sequence ID" value="MBB4699392.1"/>
    <property type="molecule type" value="Genomic_DNA"/>
</dbReference>
<evidence type="ECO:0000256" key="3">
    <source>
        <dbReference type="ARBA" id="ARBA00012972"/>
    </source>
</evidence>
<evidence type="ECO:0000313" key="5">
    <source>
        <dbReference type="EMBL" id="MBB4699392.1"/>
    </source>
</evidence>
<evidence type="ECO:0000256" key="2">
    <source>
        <dbReference type="ARBA" id="ARBA00010566"/>
    </source>
</evidence>
<dbReference type="InterPro" id="IPR002020">
    <property type="entry name" value="Citrate_synthase"/>
</dbReference>
<protein>
    <recommendedName>
        <fullName evidence="3">citrate synthase (unknown stereospecificity)</fullName>
        <ecNumber evidence="3">2.3.3.16</ecNumber>
    </recommendedName>
</protein>
<evidence type="ECO:0000256" key="4">
    <source>
        <dbReference type="ARBA" id="ARBA00022679"/>
    </source>
</evidence>